<proteinExistence type="predicted"/>
<evidence type="ECO:0000313" key="4">
    <source>
        <dbReference type="Proteomes" id="UP000053201"/>
    </source>
</evidence>
<dbReference type="OrthoDB" id="10389367at2759"/>
<organism evidence="3 4">
    <name type="scientific">Spizellomyces punctatus (strain DAOM BR117)</name>
    <dbReference type="NCBI Taxonomy" id="645134"/>
    <lineage>
        <taxon>Eukaryota</taxon>
        <taxon>Fungi</taxon>
        <taxon>Fungi incertae sedis</taxon>
        <taxon>Chytridiomycota</taxon>
        <taxon>Chytridiomycota incertae sedis</taxon>
        <taxon>Chytridiomycetes</taxon>
        <taxon>Spizellomycetales</taxon>
        <taxon>Spizellomycetaceae</taxon>
        <taxon>Spizellomyces</taxon>
    </lineage>
</organism>
<evidence type="ECO:0000313" key="3">
    <source>
        <dbReference type="EMBL" id="KNC98409.1"/>
    </source>
</evidence>
<evidence type="ECO:0000256" key="1">
    <source>
        <dbReference type="SAM" id="MobiDB-lite"/>
    </source>
</evidence>
<gene>
    <name evidence="3" type="ORF">SPPG_06113</name>
</gene>
<keyword evidence="2" id="KW-0472">Membrane</keyword>
<sequence length="555" mass="60478">MEMFSSSDCFSQQGFGGPKDLTGLERAGLKLQEEGTEESAVNIEQSDSPERGTSLNSPPALSTSSRISRVRSDLDMLPGSREIPVIKNVYFRDPISNITWSDFTDETTTEITDDSDSESDCPIGPLKRPGALIDLTEDEAGDEDEEGAPEPCDSVGDIDIVEDIDSIGDVGSAKIVSDPVAEKELEEEIDLVGDAGPTETVSESPTATQPIAVLDENEITDETDDVESIDVQVPTLSSADEMFLTSNDESEEVSEFSSVMDESPSYSDDTSDLDSAFGFSKCSPPLSKQLDSMKLHCAWGREMVSTLAVDKDISTTHLESVIPMRAWRKEAIDRIIAITACITVTGNIEGVAEMKHAVQEINEGLLKHTSDQRDWYQQLEKLLQDLDKALSLEKVPIVAQRSNTDSSNVEERLPTIQSKNDQSQNTADRCEQPSNNIGHIEASVASTKRCTFSQRSEEPQRQITLAQNENERLAKLVNDIALDAPVSADDKSMDDLHQVPSQGRKRGADDILDLHAKRHCCSHSTDHRGAFVAGWISGMFAGIVSSIAGIIYLGS</sequence>
<feature type="region of interest" description="Disordered" evidence="1">
    <location>
        <begin position="1"/>
        <end position="72"/>
    </location>
</feature>
<accession>A0A0L0HC00</accession>
<feature type="compositionally biased region" description="Polar residues" evidence="1">
    <location>
        <begin position="42"/>
        <end position="67"/>
    </location>
</feature>
<evidence type="ECO:0000256" key="2">
    <source>
        <dbReference type="SAM" id="Phobius"/>
    </source>
</evidence>
<dbReference type="Proteomes" id="UP000053201">
    <property type="component" value="Unassembled WGS sequence"/>
</dbReference>
<keyword evidence="2" id="KW-0812">Transmembrane</keyword>
<dbReference type="VEuPathDB" id="FungiDB:SPPG_06113"/>
<protein>
    <submittedName>
        <fullName evidence="3">Uncharacterized protein</fullName>
    </submittedName>
</protein>
<keyword evidence="4" id="KW-1185">Reference proteome</keyword>
<reference evidence="3 4" key="1">
    <citation type="submission" date="2009-08" db="EMBL/GenBank/DDBJ databases">
        <title>The Genome Sequence of Spizellomyces punctatus strain DAOM BR117.</title>
        <authorList>
            <consortium name="The Broad Institute Genome Sequencing Platform"/>
            <person name="Russ C."/>
            <person name="Cuomo C."/>
            <person name="Shea T."/>
            <person name="Young S.K."/>
            <person name="Zeng Q."/>
            <person name="Koehrsen M."/>
            <person name="Haas B."/>
            <person name="Borodovsky M."/>
            <person name="Guigo R."/>
            <person name="Alvarado L."/>
            <person name="Berlin A."/>
            <person name="Bochicchio J."/>
            <person name="Borenstein D."/>
            <person name="Chapman S."/>
            <person name="Chen Z."/>
            <person name="Engels R."/>
            <person name="Freedman E."/>
            <person name="Gellesch M."/>
            <person name="Goldberg J."/>
            <person name="Griggs A."/>
            <person name="Gujja S."/>
            <person name="Heiman D."/>
            <person name="Hepburn T."/>
            <person name="Howarth C."/>
            <person name="Jen D."/>
            <person name="Larson L."/>
            <person name="Lewis B."/>
            <person name="Mehta T."/>
            <person name="Park D."/>
            <person name="Pearson M."/>
            <person name="Roberts A."/>
            <person name="Saif S."/>
            <person name="Shenoy N."/>
            <person name="Sisk P."/>
            <person name="Stolte C."/>
            <person name="Sykes S."/>
            <person name="Thomson T."/>
            <person name="Walk T."/>
            <person name="White J."/>
            <person name="Yandava C."/>
            <person name="Burger G."/>
            <person name="Gray M.W."/>
            <person name="Holland P.W.H."/>
            <person name="King N."/>
            <person name="Lang F.B.F."/>
            <person name="Roger A.J."/>
            <person name="Ruiz-Trillo I."/>
            <person name="Lander E."/>
            <person name="Nusbaum C."/>
        </authorList>
    </citation>
    <scope>NUCLEOTIDE SEQUENCE [LARGE SCALE GENOMIC DNA]</scope>
    <source>
        <strain evidence="3 4">DAOM BR117</strain>
    </source>
</reference>
<dbReference type="RefSeq" id="XP_016606449.1">
    <property type="nucleotide sequence ID" value="XM_016754319.1"/>
</dbReference>
<name>A0A0L0HC00_SPIPD</name>
<dbReference type="EMBL" id="KQ257460">
    <property type="protein sequence ID" value="KNC98409.1"/>
    <property type="molecule type" value="Genomic_DNA"/>
</dbReference>
<keyword evidence="2" id="KW-1133">Transmembrane helix</keyword>
<feature type="compositionally biased region" description="Polar residues" evidence="1">
    <location>
        <begin position="415"/>
        <end position="435"/>
    </location>
</feature>
<feature type="compositionally biased region" description="Polar residues" evidence="1">
    <location>
        <begin position="1"/>
        <end position="13"/>
    </location>
</feature>
<dbReference type="InParanoid" id="A0A0L0HC00"/>
<dbReference type="AlphaFoldDB" id="A0A0L0HC00"/>
<feature type="compositionally biased region" description="Acidic residues" evidence="1">
    <location>
        <begin position="135"/>
        <end position="148"/>
    </location>
</feature>
<feature type="region of interest" description="Disordered" evidence="1">
    <location>
        <begin position="400"/>
        <end position="435"/>
    </location>
</feature>
<feature type="transmembrane region" description="Helical" evidence="2">
    <location>
        <begin position="530"/>
        <end position="553"/>
    </location>
</feature>
<feature type="compositionally biased region" description="Acidic residues" evidence="1">
    <location>
        <begin position="106"/>
        <end position="119"/>
    </location>
</feature>
<feature type="region of interest" description="Disordered" evidence="1">
    <location>
        <begin position="106"/>
        <end position="156"/>
    </location>
</feature>
<dbReference type="GeneID" id="27689444"/>